<dbReference type="GO" id="GO:0016020">
    <property type="term" value="C:membrane"/>
    <property type="evidence" value="ECO:0007669"/>
    <property type="project" value="UniProtKB-SubCell"/>
</dbReference>
<dbReference type="Pfam" id="PF00990">
    <property type="entry name" value="GGDEF"/>
    <property type="match status" value="1"/>
</dbReference>
<dbReference type="PROSITE" id="PS50887">
    <property type="entry name" value="GGDEF"/>
    <property type="match status" value="1"/>
</dbReference>
<feature type="transmembrane region" description="Helical" evidence="5">
    <location>
        <begin position="259"/>
        <end position="280"/>
    </location>
</feature>
<keyword evidence="3 5" id="KW-1133">Transmembrane helix</keyword>
<evidence type="ECO:0000313" key="8">
    <source>
        <dbReference type="EMBL" id="RUO58086.1"/>
    </source>
</evidence>
<evidence type="ECO:0000259" key="7">
    <source>
        <dbReference type="PROSITE" id="PS50887"/>
    </source>
</evidence>
<comment type="caution">
    <text evidence="8">The sequence shown here is derived from an EMBL/GenBank/DDBJ whole genome shotgun (WGS) entry which is preliminary data.</text>
</comment>
<dbReference type="RefSeq" id="WP_110572056.1">
    <property type="nucleotide sequence ID" value="NZ_PIPV01000001.1"/>
</dbReference>
<dbReference type="NCBIfam" id="TIGR00254">
    <property type="entry name" value="GGDEF"/>
    <property type="match status" value="1"/>
</dbReference>
<name>A0A432YB43_9GAMM</name>
<dbReference type="Pfam" id="PF03924">
    <property type="entry name" value="CHASE"/>
    <property type="match status" value="1"/>
</dbReference>
<evidence type="ECO:0000256" key="2">
    <source>
        <dbReference type="ARBA" id="ARBA00022692"/>
    </source>
</evidence>
<dbReference type="CDD" id="cd01949">
    <property type="entry name" value="GGDEF"/>
    <property type="match status" value="1"/>
</dbReference>
<proteinExistence type="predicted"/>
<evidence type="ECO:0000256" key="3">
    <source>
        <dbReference type="ARBA" id="ARBA00022989"/>
    </source>
</evidence>
<feature type="domain" description="GGDEF" evidence="7">
    <location>
        <begin position="319"/>
        <end position="446"/>
    </location>
</feature>
<dbReference type="InterPro" id="IPR029787">
    <property type="entry name" value="Nucleotide_cyclase"/>
</dbReference>
<dbReference type="InterPro" id="IPR042240">
    <property type="entry name" value="CHASE_sf"/>
</dbReference>
<organism evidence="8 9">
    <name type="scientific">Idiomarina fontislapidosi</name>
    <dbReference type="NCBI Taxonomy" id="263723"/>
    <lineage>
        <taxon>Bacteria</taxon>
        <taxon>Pseudomonadati</taxon>
        <taxon>Pseudomonadota</taxon>
        <taxon>Gammaproteobacteria</taxon>
        <taxon>Alteromonadales</taxon>
        <taxon>Idiomarinaceae</taxon>
        <taxon>Idiomarina</taxon>
    </lineage>
</organism>
<keyword evidence="9" id="KW-1185">Reference proteome</keyword>
<dbReference type="InterPro" id="IPR052163">
    <property type="entry name" value="DGC-Regulatory_Protein"/>
</dbReference>
<dbReference type="SMART" id="SM00267">
    <property type="entry name" value="GGDEF"/>
    <property type="match status" value="1"/>
</dbReference>
<dbReference type="Gene3D" id="3.30.450.350">
    <property type="entry name" value="CHASE domain"/>
    <property type="match status" value="1"/>
</dbReference>
<feature type="domain" description="CHASE" evidence="6">
    <location>
        <begin position="107"/>
        <end position="243"/>
    </location>
</feature>
<evidence type="ECO:0000256" key="1">
    <source>
        <dbReference type="ARBA" id="ARBA00004370"/>
    </source>
</evidence>
<keyword evidence="2 5" id="KW-0812">Transmembrane</keyword>
<comment type="subcellular location">
    <subcellularLocation>
        <location evidence="1">Membrane</location>
    </subcellularLocation>
</comment>
<dbReference type="Gene3D" id="3.30.70.270">
    <property type="match status" value="1"/>
</dbReference>
<dbReference type="AlphaFoldDB" id="A0A432YB43"/>
<dbReference type="InterPro" id="IPR000160">
    <property type="entry name" value="GGDEF_dom"/>
</dbReference>
<evidence type="ECO:0000259" key="6">
    <source>
        <dbReference type="PROSITE" id="PS50839"/>
    </source>
</evidence>
<gene>
    <name evidence="8" type="ORF">CWE25_00340</name>
</gene>
<evidence type="ECO:0000256" key="4">
    <source>
        <dbReference type="ARBA" id="ARBA00023136"/>
    </source>
</evidence>
<evidence type="ECO:0000313" key="9">
    <source>
        <dbReference type="Proteomes" id="UP000287330"/>
    </source>
</evidence>
<dbReference type="SUPFAM" id="SSF55073">
    <property type="entry name" value="Nucleotide cyclase"/>
    <property type="match status" value="1"/>
</dbReference>
<evidence type="ECO:0000256" key="5">
    <source>
        <dbReference type="SAM" id="Phobius"/>
    </source>
</evidence>
<dbReference type="PANTHER" id="PTHR46663:SF4">
    <property type="entry name" value="DIGUANYLATE CYCLASE DGCT-RELATED"/>
    <property type="match status" value="1"/>
</dbReference>
<reference evidence="9" key="1">
    <citation type="journal article" date="2018" name="Front. Microbiol.">
        <title>Genome-Based Analysis Reveals the Taxonomy and Diversity of the Family Idiomarinaceae.</title>
        <authorList>
            <person name="Liu Y."/>
            <person name="Lai Q."/>
            <person name="Shao Z."/>
        </authorList>
    </citation>
    <scope>NUCLEOTIDE SEQUENCE [LARGE SCALE GENOMIC DNA]</scope>
    <source>
        <strain evidence="9">F23</strain>
    </source>
</reference>
<sequence>MKKKQYVFGFILFLIYSVVAVQATNLIVGLLHERELNKQNDRLREVITLAKSKLEAELYRDVFLADSLATVITIDPPLALQNWTNLGKTLMEKSTHVRNVGVAPDDIIRLNYPPEGNERAIGLDFRTVPQQYRTVIKARELQDVYLSGPLELVQGGMAVIARFPVFNDFPTNNDYWGSISIVIDYDSLMQASGFNALIDSPVAIRGVDGAGMNGDVFFGDAVIFEQPDFTSVITIPNGEWVVSAQFDKTVPSGLARQLLALRISLITVALLIFTAVFALWRSYRVVRRFAHEDELTGLYNRRYVMSHLDKLADTPNGQQMFAVINIDLNGFKGVNDDYGHEAGDQLLKLVATEIVSSVRMTDIVARLGGDEFIVIMHRIDSEAHAAQLADSLRNKIEKQTLLWGKAKIRPSLSIGTAVFSTQAHTVKDVLIRADQAMYRDKARYRN</sequence>
<keyword evidence="4 5" id="KW-0472">Membrane</keyword>
<dbReference type="OrthoDB" id="9812260at2"/>
<dbReference type="PANTHER" id="PTHR46663">
    <property type="entry name" value="DIGUANYLATE CYCLASE DGCT-RELATED"/>
    <property type="match status" value="1"/>
</dbReference>
<dbReference type="GO" id="GO:0007165">
    <property type="term" value="P:signal transduction"/>
    <property type="evidence" value="ECO:0007669"/>
    <property type="project" value="UniProtKB-ARBA"/>
</dbReference>
<protein>
    <submittedName>
        <fullName evidence="8">Sensor domain-containing diguanylate cyclase</fullName>
    </submittedName>
</protein>
<dbReference type="InterPro" id="IPR043128">
    <property type="entry name" value="Rev_trsase/Diguanyl_cyclase"/>
</dbReference>
<accession>A0A432YB43</accession>
<dbReference type="EMBL" id="PIPV01000001">
    <property type="protein sequence ID" value="RUO58086.1"/>
    <property type="molecule type" value="Genomic_DNA"/>
</dbReference>
<dbReference type="InterPro" id="IPR006189">
    <property type="entry name" value="CHASE_dom"/>
</dbReference>
<dbReference type="Proteomes" id="UP000287330">
    <property type="component" value="Unassembled WGS sequence"/>
</dbReference>
<dbReference type="GO" id="GO:0003824">
    <property type="term" value="F:catalytic activity"/>
    <property type="evidence" value="ECO:0007669"/>
    <property type="project" value="UniProtKB-ARBA"/>
</dbReference>
<dbReference type="SMART" id="SM01079">
    <property type="entry name" value="CHASE"/>
    <property type="match status" value="1"/>
</dbReference>
<dbReference type="PROSITE" id="PS50839">
    <property type="entry name" value="CHASE"/>
    <property type="match status" value="1"/>
</dbReference>